<dbReference type="InterPro" id="IPR011042">
    <property type="entry name" value="6-blade_b-propeller_TolB-like"/>
</dbReference>
<proteinExistence type="predicted"/>
<dbReference type="PROSITE" id="PS51125">
    <property type="entry name" value="NHL"/>
    <property type="match status" value="1"/>
</dbReference>
<protein>
    <recommendedName>
        <fullName evidence="3">SMP-30/Gluconolactonase/LRE-like region domain-containing protein</fullName>
    </recommendedName>
</protein>
<dbReference type="AlphaFoldDB" id="A0A381UA84"/>
<sequence>MLPAVVFGTPLHAQVTVPQYEVDPYWPKPLPDRWVLGGLADVCVDAQDHVFILNRQDVLDVNLNAGSLAPSIIEFDPAGNVVNSWGDPELLDPRLHGCHFDGDNNVWIVSAPSGMVQKYSHDGDLLFQIGTKGVFDTSDGSVRGRPLNSDAARFLTPASIYVDPENGDIYVADGEARGRNTRIAVMDREGRFLHQWRPEGMDMVHCMTAARDGMVYVCNRYNSRLQVYDQRGTFIRNIEVPWRPYTPPADGVERATEGSAVSLALSRDPNQTRMYVVNQDNARIEIIDRQTGRILSNFGGGVGHAPGQFDQAHGIAVDSEGSVYVTENRGRRVQRFTVVR</sequence>
<dbReference type="Gene3D" id="2.120.10.30">
    <property type="entry name" value="TolB, C-terminal domain"/>
    <property type="match status" value="1"/>
</dbReference>
<evidence type="ECO:0008006" key="3">
    <source>
        <dbReference type="Google" id="ProtNLM"/>
    </source>
</evidence>
<dbReference type="PANTHER" id="PTHR24104:SF25">
    <property type="entry name" value="PROTEIN LIN-41"/>
    <property type="match status" value="1"/>
</dbReference>
<dbReference type="SUPFAM" id="SSF63829">
    <property type="entry name" value="Calcium-dependent phosphotriesterase"/>
    <property type="match status" value="1"/>
</dbReference>
<name>A0A381UA84_9ZZZZ</name>
<dbReference type="InterPro" id="IPR050952">
    <property type="entry name" value="TRIM-NHL_E3_ligases"/>
</dbReference>
<organism evidence="2">
    <name type="scientific">marine metagenome</name>
    <dbReference type="NCBI Taxonomy" id="408172"/>
    <lineage>
        <taxon>unclassified sequences</taxon>
        <taxon>metagenomes</taxon>
        <taxon>ecological metagenomes</taxon>
    </lineage>
</organism>
<gene>
    <name evidence="2" type="ORF">METZ01_LOCUS76347</name>
</gene>
<dbReference type="GO" id="GO:0008270">
    <property type="term" value="F:zinc ion binding"/>
    <property type="evidence" value="ECO:0007669"/>
    <property type="project" value="UniProtKB-KW"/>
</dbReference>
<reference evidence="2" key="1">
    <citation type="submission" date="2018-05" db="EMBL/GenBank/DDBJ databases">
        <authorList>
            <person name="Lanie J.A."/>
            <person name="Ng W.-L."/>
            <person name="Kazmierczak K.M."/>
            <person name="Andrzejewski T.M."/>
            <person name="Davidsen T.M."/>
            <person name="Wayne K.J."/>
            <person name="Tettelin H."/>
            <person name="Glass J.I."/>
            <person name="Rusch D."/>
            <person name="Podicherti R."/>
            <person name="Tsui H.-C.T."/>
            <person name="Winkler M.E."/>
        </authorList>
    </citation>
    <scope>NUCLEOTIDE SEQUENCE</scope>
</reference>
<dbReference type="EMBL" id="UINC01005779">
    <property type="protein sequence ID" value="SVA23493.1"/>
    <property type="molecule type" value="Genomic_DNA"/>
</dbReference>
<accession>A0A381UA84</accession>
<keyword evidence="1" id="KW-0677">Repeat</keyword>
<dbReference type="Pfam" id="PF01436">
    <property type="entry name" value="NHL"/>
    <property type="match status" value="1"/>
</dbReference>
<evidence type="ECO:0000313" key="2">
    <source>
        <dbReference type="EMBL" id="SVA23493.1"/>
    </source>
</evidence>
<dbReference type="PANTHER" id="PTHR24104">
    <property type="entry name" value="E3 UBIQUITIN-PROTEIN LIGASE NHLRC1-RELATED"/>
    <property type="match status" value="1"/>
</dbReference>
<evidence type="ECO:0000256" key="1">
    <source>
        <dbReference type="ARBA" id="ARBA00022737"/>
    </source>
</evidence>
<dbReference type="InterPro" id="IPR001258">
    <property type="entry name" value="NHL_repeat"/>
</dbReference>